<dbReference type="GO" id="GO:0061157">
    <property type="term" value="P:mRNA destabilization"/>
    <property type="evidence" value="ECO:0007669"/>
    <property type="project" value="TreeGrafter"/>
</dbReference>
<dbReference type="OrthoDB" id="306690at2759"/>
<dbReference type="AlphaFoldDB" id="A0A6I9RMC4"/>
<evidence type="ECO:0000313" key="8">
    <source>
        <dbReference type="RefSeq" id="XP_010928734.1"/>
    </source>
</evidence>
<feature type="region of interest" description="Disordered" evidence="5">
    <location>
        <begin position="592"/>
        <end position="618"/>
    </location>
</feature>
<keyword evidence="3 4" id="KW-0694">RNA-binding</keyword>
<dbReference type="PANTHER" id="PTHR12357:SF89">
    <property type="entry name" value="YTH DOMAIN-CONTAINING FAMILY PROTEIN"/>
    <property type="match status" value="1"/>
</dbReference>
<dbReference type="GeneID" id="105050426"/>
<dbReference type="Gene3D" id="3.10.590.10">
    <property type="entry name" value="ph1033 like domains"/>
    <property type="match status" value="1"/>
</dbReference>
<comment type="function">
    <text evidence="4">Specifically recognizes and binds N6-methyladenosine (m6A)-containing RNAs, and regulates mRNA stability. M6A is a modification present at internal sites of mRNAs and some non-coding RNAs and plays a role in mRNA stability and processing.</text>
</comment>
<feature type="compositionally biased region" description="Polar residues" evidence="5">
    <location>
        <begin position="653"/>
        <end position="674"/>
    </location>
</feature>
<evidence type="ECO:0000313" key="7">
    <source>
        <dbReference type="Proteomes" id="UP000504607"/>
    </source>
</evidence>
<feature type="compositionally biased region" description="Polar residues" evidence="5">
    <location>
        <begin position="598"/>
        <end position="609"/>
    </location>
</feature>
<feature type="compositionally biased region" description="Basic and acidic residues" evidence="5">
    <location>
        <begin position="42"/>
        <end position="54"/>
    </location>
</feature>
<sequence length="674" mass="73456">MAAATDQGPDRIDSIEPVESSKVGAEQKTLGAEDSEEQPLPAKHEKVVSPKVSHDSSTMNPSKDAPGQLGSLDAGGDRTAAYPPNIYAPQAQTFFYGGYENATGEFEEYPRFLNVEGLEVGPTGVYNENPSLMFHTGYGYSPHMPYGPYSPVTTPIPSASGDGQLYTPQHFPFSGPYYQQPVPPSMPFITSPTPVSQAELTMPVDHQEAFLADTPNSNGMLFGPRPGYHVSYGSFSTGSFAGNSGNPGFCDLRQEFDGFGSGGYWSDWLKSPDGMGSLTPLSPAASPQPIGALVSFGQSTMPLAGMAPQQPKSFYGFGSSVSSYDRGYSHGGMYHQGSNFGGSNPSLGMNVRNLSAVDKGRKRGKGNASLCGCNGTPDFLCEQNRGPRATRPKNPAVEQNASLVGKNDNSTTKANHELYNNPDFVMEYKDAKFFIIKSYSEDNVHKSIKYGVWASTANGNRKLDSAYHEAKEKDNRCPVFLFFSVNASAQFCGVAEMIGPVDFEKSVDYWQQDKWSGQFPVKWHIVKDVPNNLFRHIILENNDNKPVTNSRDTQEVKLEQGLEMLSIFKNHEADMSILDDFDFYEEREKAMQERKARQLQQPSNSTMASSAVVGNEPRNPAAISGDVIKQISKSFAQAVRLEEGKNANPPGVRNSSTNVTAAQPQDLVSEQLQL</sequence>
<evidence type="ECO:0000256" key="1">
    <source>
        <dbReference type="ARBA" id="ARBA00004496"/>
    </source>
</evidence>
<dbReference type="PROSITE" id="PS50882">
    <property type="entry name" value="YTH"/>
    <property type="match status" value="1"/>
</dbReference>
<dbReference type="GO" id="GO:0005737">
    <property type="term" value="C:cytoplasm"/>
    <property type="evidence" value="ECO:0007669"/>
    <property type="project" value="UniProtKB-SubCell"/>
</dbReference>
<dbReference type="PANTHER" id="PTHR12357">
    <property type="entry name" value="YTH YT521-B HOMOLOGY DOMAIN-CONTAINING"/>
    <property type="match status" value="1"/>
</dbReference>
<feature type="region of interest" description="Disordered" evidence="5">
    <location>
        <begin position="1"/>
        <end position="77"/>
    </location>
</feature>
<evidence type="ECO:0000256" key="2">
    <source>
        <dbReference type="ARBA" id="ARBA00022490"/>
    </source>
</evidence>
<comment type="similarity">
    <text evidence="4">Belongs to the YTHDF family.</text>
</comment>
<dbReference type="RefSeq" id="XP_010928734.1">
    <property type="nucleotide sequence ID" value="XM_010930432.3"/>
</dbReference>
<keyword evidence="7" id="KW-1185">Reference proteome</keyword>
<evidence type="ECO:0000256" key="3">
    <source>
        <dbReference type="ARBA" id="ARBA00022884"/>
    </source>
</evidence>
<dbReference type="InParanoid" id="A0A6I9RMC4"/>
<dbReference type="CDD" id="cd21134">
    <property type="entry name" value="YTH"/>
    <property type="match status" value="1"/>
</dbReference>
<keyword evidence="2" id="KW-0963">Cytoplasm</keyword>
<evidence type="ECO:0000259" key="6">
    <source>
        <dbReference type="PROSITE" id="PS50882"/>
    </source>
</evidence>
<dbReference type="Pfam" id="PF04146">
    <property type="entry name" value="YTH"/>
    <property type="match status" value="1"/>
</dbReference>
<dbReference type="Proteomes" id="UP000504607">
    <property type="component" value="Chromosome 8"/>
</dbReference>
<proteinExistence type="inferred from homology"/>
<dbReference type="InterPro" id="IPR045168">
    <property type="entry name" value="YTH_prot"/>
</dbReference>
<dbReference type="FunFam" id="3.10.590.10:FF:000001">
    <property type="entry name" value="YTH domain family 1, isoform CRA_a"/>
    <property type="match status" value="1"/>
</dbReference>
<protein>
    <recommendedName>
        <fullName evidence="4">YTH domain-containing family protein</fullName>
    </recommendedName>
</protein>
<evidence type="ECO:0000256" key="5">
    <source>
        <dbReference type="SAM" id="MobiDB-lite"/>
    </source>
</evidence>
<feature type="region of interest" description="Disordered" evidence="5">
    <location>
        <begin position="640"/>
        <end position="674"/>
    </location>
</feature>
<dbReference type="GO" id="GO:0003729">
    <property type="term" value="F:mRNA binding"/>
    <property type="evidence" value="ECO:0007669"/>
    <property type="project" value="UniProtKB-UniRule"/>
</dbReference>
<dbReference type="GO" id="GO:1990247">
    <property type="term" value="F:N6-methyladenosine-containing RNA reader activity"/>
    <property type="evidence" value="ECO:0007669"/>
    <property type="project" value="UniProtKB-UniRule"/>
</dbReference>
<feature type="domain" description="YTH" evidence="6">
    <location>
        <begin position="431"/>
        <end position="568"/>
    </location>
</feature>
<dbReference type="KEGG" id="egu:105050426"/>
<dbReference type="InterPro" id="IPR007275">
    <property type="entry name" value="YTH_domain"/>
</dbReference>
<dbReference type="FunCoup" id="A0A6I9RMC4">
    <property type="interactions" value="1352"/>
</dbReference>
<comment type="subcellular location">
    <subcellularLocation>
        <location evidence="1">Cytoplasm</location>
    </subcellularLocation>
</comment>
<reference evidence="8" key="1">
    <citation type="submission" date="2025-08" db="UniProtKB">
        <authorList>
            <consortium name="RefSeq"/>
        </authorList>
    </citation>
    <scope>IDENTIFICATION</scope>
</reference>
<evidence type="ECO:0000256" key="4">
    <source>
        <dbReference type="RuleBase" id="RU369095"/>
    </source>
</evidence>
<gene>
    <name evidence="8" type="primary">LOC105050426</name>
</gene>
<name>A0A6I9RMC4_ELAGV</name>
<organism evidence="7 8">
    <name type="scientific">Elaeis guineensis var. tenera</name>
    <name type="common">Oil palm</name>
    <dbReference type="NCBI Taxonomy" id="51953"/>
    <lineage>
        <taxon>Eukaryota</taxon>
        <taxon>Viridiplantae</taxon>
        <taxon>Streptophyta</taxon>
        <taxon>Embryophyta</taxon>
        <taxon>Tracheophyta</taxon>
        <taxon>Spermatophyta</taxon>
        <taxon>Magnoliopsida</taxon>
        <taxon>Liliopsida</taxon>
        <taxon>Arecaceae</taxon>
        <taxon>Arecoideae</taxon>
        <taxon>Cocoseae</taxon>
        <taxon>Elaeidinae</taxon>
        <taxon>Elaeis</taxon>
    </lineage>
</organism>
<accession>A0A6I9RMC4</accession>